<evidence type="ECO:0000313" key="1">
    <source>
        <dbReference type="EMBL" id="KAJ8648934.1"/>
    </source>
</evidence>
<reference evidence="1 2" key="1">
    <citation type="journal article" date="2022" name="Hortic Res">
        <title>A haplotype resolved chromosomal level avocado genome allows analysis of novel avocado genes.</title>
        <authorList>
            <person name="Nath O."/>
            <person name="Fletcher S.J."/>
            <person name="Hayward A."/>
            <person name="Shaw L.M."/>
            <person name="Masouleh A.K."/>
            <person name="Furtado A."/>
            <person name="Henry R.J."/>
            <person name="Mitter N."/>
        </authorList>
    </citation>
    <scope>NUCLEOTIDE SEQUENCE [LARGE SCALE GENOMIC DNA]</scope>
    <source>
        <strain evidence="2">cv. Hass</strain>
    </source>
</reference>
<comment type="caution">
    <text evidence="1">The sequence shown here is derived from an EMBL/GenBank/DDBJ whole genome shotgun (WGS) entry which is preliminary data.</text>
</comment>
<dbReference type="EMBL" id="CM056809">
    <property type="protein sequence ID" value="KAJ8648934.1"/>
    <property type="molecule type" value="Genomic_DNA"/>
</dbReference>
<keyword evidence="2" id="KW-1185">Reference proteome</keyword>
<gene>
    <name evidence="1" type="ORF">MRB53_001957</name>
</gene>
<dbReference type="Proteomes" id="UP001234297">
    <property type="component" value="Chromosome 1"/>
</dbReference>
<protein>
    <submittedName>
        <fullName evidence="1">Uncharacterized protein</fullName>
    </submittedName>
</protein>
<name>A0ACC2MTD5_PERAE</name>
<accession>A0ACC2MTD5</accession>
<organism evidence="1 2">
    <name type="scientific">Persea americana</name>
    <name type="common">Avocado</name>
    <dbReference type="NCBI Taxonomy" id="3435"/>
    <lineage>
        <taxon>Eukaryota</taxon>
        <taxon>Viridiplantae</taxon>
        <taxon>Streptophyta</taxon>
        <taxon>Embryophyta</taxon>
        <taxon>Tracheophyta</taxon>
        <taxon>Spermatophyta</taxon>
        <taxon>Magnoliopsida</taxon>
        <taxon>Magnoliidae</taxon>
        <taxon>Laurales</taxon>
        <taxon>Lauraceae</taxon>
        <taxon>Persea</taxon>
    </lineage>
</organism>
<proteinExistence type="predicted"/>
<evidence type="ECO:0000313" key="2">
    <source>
        <dbReference type="Proteomes" id="UP001234297"/>
    </source>
</evidence>
<sequence>MEEVEDSFLSFVEVAKAAANKRKMDDVAAIGEIEGSYTAVVRGSKSLPWQQQTTLDTASKLTITMPSDAAYDDSFSKSLRNRIARFLTHLMKRIQSSYQFFIGRKTMKHFFQIVCGPLYSSNLISIRSQGYPIFYLGGEWECPQWNFFNYGRNVVCLRCDCKRPGETPLGASGPVFGLTMVKL</sequence>